<dbReference type="PANTHER" id="PTHR10353:SF122">
    <property type="entry name" value="6-PHOSPHO-BETA-GLUCOSIDASE ASCB-RELATED"/>
    <property type="match status" value="1"/>
</dbReference>
<gene>
    <name evidence="10" type="ORF">AR543_14850</name>
</gene>
<dbReference type="STRING" id="1616788.AR543_14850"/>
<evidence type="ECO:0000313" key="10">
    <source>
        <dbReference type="EMBL" id="ANF97153.1"/>
    </source>
</evidence>
<dbReference type="InterPro" id="IPR018120">
    <property type="entry name" value="Glyco_hydro_1_AS"/>
</dbReference>
<dbReference type="Proteomes" id="UP000078148">
    <property type="component" value="Chromosome"/>
</dbReference>
<proteinExistence type="inferred from homology"/>
<dbReference type="GO" id="GO:0005829">
    <property type="term" value="C:cytosol"/>
    <property type="evidence" value="ECO:0007669"/>
    <property type="project" value="TreeGrafter"/>
</dbReference>
<organism evidence="10 11">
    <name type="scientific">Paenibacillus bovis</name>
    <dbReference type="NCBI Taxonomy" id="1616788"/>
    <lineage>
        <taxon>Bacteria</taxon>
        <taxon>Bacillati</taxon>
        <taxon>Bacillota</taxon>
        <taxon>Bacilli</taxon>
        <taxon>Bacillales</taxon>
        <taxon>Paenibacillaceae</taxon>
        <taxon>Paenibacillus</taxon>
    </lineage>
</organism>
<name>A0A172ZHY6_9BACL</name>
<reference evidence="11" key="1">
    <citation type="submission" date="2015-10" db="EMBL/GenBank/DDBJ databases">
        <title>Genome of Paenibacillus bovis sp. nov.</title>
        <authorList>
            <person name="Wu Z."/>
            <person name="Gao C."/>
            <person name="Liu Z."/>
            <person name="Zheng H."/>
        </authorList>
    </citation>
    <scope>NUCLEOTIDE SEQUENCE [LARGE SCALE GENOMIC DNA]</scope>
    <source>
        <strain evidence="11">BD3526</strain>
    </source>
</reference>
<evidence type="ECO:0000313" key="11">
    <source>
        <dbReference type="Proteomes" id="UP000078148"/>
    </source>
</evidence>
<evidence type="ECO:0000256" key="8">
    <source>
        <dbReference type="RuleBase" id="RU003690"/>
    </source>
</evidence>
<sequence>MSSVIQGFPKNFLWGGATAANQLEGGYNEGGKGLSSADMIAYIPKEQRSKEISHAMEITSERIEKILSGEFEARFPKRDGIDFYHRYKEDIALFAELGFKVFRMSLHWSRIFPNGYDEQPNEEGLQFYDDVFDELLKHGIQPLVTLSHYETPLGLTQKYNGWVSREVVEHYTRYAETVFRRYKDKVKYWLTFNEINVITISAFTGGGVVVDRLDNKLQGMYQALHHQFVASSIATKLCHEIIPDAKIGCMLARMETYPNSCNPEDIRKAQLANQMNLFFTDVHARGEYPKFMDRYFEENNIVLHKEDGDDELLKQYTVDYISFSYYMSITVAENPEGGNEAAGNLVAGSVMNPYLETSDWGWQIDPIGLRVTLNAMYDRYQKPLFIVENGLGAYDKVEADGSVHDPYRIDYLRKHIEQMKEAIKDGVDLMGYTAWGPIDLVSMSTSEMSKRYGFIYVDQDDDGNGTLARSRKDSFAWYKQVIASNGEQL</sequence>
<dbReference type="Gene3D" id="3.20.20.80">
    <property type="entry name" value="Glycosidases"/>
    <property type="match status" value="1"/>
</dbReference>
<comment type="similarity">
    <text evidence="1 8">Belongs to the glycosyl hydrolase 1 family.</text>
</comment>
<keyword evidence="11" id="KW-1185">Reference proteome</keyword>
<evidence type="ECO:0000256" key="6">
    <source>
        <dbReference type="ARBA" id="ARBA00079432"/>
    </source>
</evidence>
<dbReference type="PROSITE" id="PS00572">
    <property type="entry name" value="GLYCOSYL_HYDROL_F1_1"/>
    <property type="match status" value="1"/>
</dbReference>
<dbReference type="OrthoDB" id="108629at2"/>
<dbReference type="GO" id="GO:0008422">
    <property type="term" value="F:beta-glucosidase activity"/>
    <property type="evidence" value="ECO:0007669"/>
    <property type="project" value="TreeGrafter"/>
</dbReference>
<feature type="active site" description="Nucleophile" evidence="7">
    <location>
        <position position="388"/>
    </location>
</feature>
<dbReference type="NCBIfam" id="NF007356">
    <property type="entry name" value="PRK09852.1"/>
    <property type="match status" value="1"/>
</dbReference>
<dbReference type="PROSITE" id="PS00653">
    <property type="entry name" value="GLYCOSYL_HYDROL_F1_2"/>
    <property type="match status" value="1"/>
</dbReference>
<dbReference type="EMBL" id="CP013023">
    <property type="protein sequence ID" value="ANF97153.1"/>
    <property type="molecule type" value="Genomic_DNA"/>
</dbReference>
<evidence type="ECO:0000256" key="9">
    <source>
        <dbReference type="RuleBase" id="RU004468"/>
    </source>
</evidence>
<dbReference type="SUPFAM" id="SSF51445">
    <property type="entry name" value="(Trans)glycosidases"/>
    <property type="match status" value="1"/>
</dbReference>
<protein>
    <recommendedName>
        <fullName evidence="6">Amygdalase</fullName>
    </recommendedName>
    <alternativeName>
        <fullName evidence="4">Cellobiase</fullName>
    </alternativeName>
    <alternativeName>
        <fullName evidence="5">Gentiobiase</fullName>
    </alternativeName>
</protein>
<dbReference type="InterPro" id="IPR001360">
    <property type="entry name" value="Glyco_hydro_1"/>
</dbReference>
<dbReference type="FunFam" id="3.20.20.80:FF:000004">
    <property type="entry name" value="Beta-glucosidase 6-phospho-beta-glucosidase"/>
    <property type="match status" value="1"/>
</dbReference>
<reference evidence="10 11" key="2">
    <citation type="journal article" date="2016" name="Int. J. Syst. Evol. Microbiol.">
        <title>Paenibacillus bovis sp. nov., isolated from raw yak (Bos grunniens) milk.</title>
        <authorList>
            <person name="Gao C."/>
            <person name="Han J."/>
            <person name="Liu Z."/>
            <person name="Xu X."/>
            <person name="Hang F."/>
            <person name="Wu Z."/>
        </authorList>
    </citation>
    <scope>NUCLEOTIDE SEQUENCE [LARGE SCALE GENOMIC DNA]</scope>
    <source>
        <strain evidence="10 11">BD3526</strain>
    </source>
</reference>
<dbReference type="NCBIfam" id="NF007158">
    <property type="entry name" value="PRK09593.1"/>
    <property type="match status" value="1"/>
</dbReference>
<dbReference type="PRINTS" id="PR00131">
    <property type="entry name" value="GLHYDRLASE1"/>
</dbReference>
<dbReference type="InterPro" id="IPR033132">
    <property type="entry name" value="GH_1_N_CS"/>
</dbReference>
<dbReference type="InterPro" id="IPR017853">
    <property type="entry name" value="GH"/>
</dbReference>
<dbReference type="GO" id="GO:0016052">
    <property type="term" value="P:carbohydrate catabolic process"/>
    <property type="evidence" value="ECO:0007669"/>
    <property type="project" value="TreeGrafter"/>
</dbReference>
<dbReference type="KEGG" id="pbv:AR543_14850"/>
<accession>A0A172ZHY6</accession>
<dbReference type="AlphaFoldDB" id="A0A172ZHY6"/>
<evidence type="ECO:0000256" key="3">
    <source>
        <dbReference type="ARBA" id="ARBA00023295"/>
    </source>
</evidence>
<evidence type="ECO:0000256" key="4">
    <source>
        <dbReference type="ARBA" id="ARBA00031448"/>
    </source>
</evidence>
<keyword evidence="3 9" id="KW-0326">Glycosidase</keyword>
<keyword evidence="2 9" id="KW-0378">Hydrolase</keyword>
<evidence type="ECO:0000256" key="7">
    <source>
        <dbReference type="PROSITE-ProRule" id="PRU10055"/>
    </source>
</evidence>
<dbReference type="Pfam" id="PF00232">
    <property type="entry name" value="Glyco_hydro_1"/>
    <property type="match status" value="1"/>
</dbReference>
<evidence type="ECO:0000256" key="2">
    <source>
        <dbReference type="ARBA" id="ARBA00022801"/>
    </source>
</evidence>
<dbReference type="RefSeq" id="WP_060535269.1">
    <property type="nucleotide sequence ID" value="NZ_CP013023.1"/>
</dbReference>
<evidence type="ECO:0000256" key="5">
    <source>
        <dbReference type="ARBA" id="ARBA00032194"/>
    </source>
</evidence>
<evidence type="ECO:0000256" key="1">
    <source>
        <dbReference type="ARBA" id="ARBA00010838"/>
    </source>
</evidence>
<dbReference type="PANTHER" id="PTHR10353">
    <property type="entry name" value="GLYCOSYL HYDROLASE"/>
    <property type="match status" value="1"/>
</dbReference>